<comment type="subunit">
    <text evidence="6">Part of the 50S ribosomal subunit.</text>
</comment>
<organism evidence="10 11">
    <name type="scientific">Dethiosulfatarculus sandiegensis</name>
    <dbReference type="NCBI Taxonomy" id="1429043"/>
    <lineage>
        <taxon>Bacteria</taxon>
        <taxon>Pseudomonadati</taxon>
        <taxon>Thermodesulfobacteriota</taxon>
        <taxon>Desulfarculia</taxon>
        <taxon>Desulfarculales</taxon>
        <taxon>Desulfarculaceae</taxon>
        <taxon>Dethiosulfatarculus</taxon>
    </lineage>
</organism>
<comment type="caution">
    <text evidence="10">The sequence shown here is derived from an EMBL/GenBank/DDBJ whole genome shotgun (WGS) entry which is preliminary data.</text>
</comment>
<evidence type="ECO:0000256" key="2">
    <source>
        <dbReference type="ARBA" id="ARBA00022730"/>
    </source>
</evidence>
<dbReference type="FunCoup" id="A0A0D2I0E5">
    <property type="interactions" value="663"/>
</dbReference>
<evidence type="ECO:0000256" key="6">
    <source>
        <dbReference type="HAMAP-Rule" id="MF_01365"/>
    </source>
</evidence>
<feature type="domain" description="Large ribosomal subunit protein uL6 alpha-beta" evidence="9">
    <location>
        <begin position="12"/>
        <end position="82"/>
    </location>
</feature>
<dbReference type="PIRSF" id="PIRSF002162">
    <property type="entry name" value="Ribosomal_L6"/>
    <property type="match status" value="1"/>
</dbReference>
<evidence type="ECO:0000256" key="8">
    <source>
        <dbReference type="RuleBase" id="RU003870"/>
    </source>
</evidence>
<protein>
    <recommendedName>
        <fullName evidence="6">Large ribosomal subunit protein uL6</fullName>
    </recommendedName>
</protein>
<keyword evidence="4 6" id="KW-0689">Ribosomal protein</keyword>
<accession>A0A0D2I0E5</accession>
<dbReference type="PROSITE" id="PS00525">
    <property type="entry name" value="RIBOSOMAL_L6_1"/>
    <property type="match status" value="1"/>
</dbReference>
<dbReference type="InterPro" id="IPR036789">
    <property type="entry name" value="Ribosomal_uL6-like_a/b-dom_sf"/>
</dbReference>
<evidence type="ECO:0000256" key="4">
    <source>
        <dbReference type="ARBA" id="ARBA00022980"/>
    </source>
</evidence>
<dbReference type="GO" id="GO:0022625">
    <property type="term" value="C:cytosolic large ribosomal subunit"/>
    <property type="evidence" value="ECO:0007669"/>
    <property type="project" value="UniProtKB-UniRule"/>
</dbReference>
<evidence type="ECO:0000256" key="7">
    <source>
        <dbReference type="RuleBase" id="RU003869"/>
    </source>
</evidence>
<dbReference type="RefSeq" id="WP_044346247.1">
    <property type="nucleotide sequence ID" value="NZ_AZAC01000001.1"/>
</dbReference>
<dbReference type="Gene3D" id="3.90.930.12">
    <property type="entry name" value="Ribosomal protein L6, alpha-beta domain"/>
    <property type="match status" value="2"/>
</dbReference>
<dbReference type="InParanoid" id="A0A0D2I0E5"/>
<comment type="function">
    <text evidence="6 8">This protein binds to the 23S rRNA, and is important in its secondary structure. It is located near the subunit interface in the base of the L7/L12 stalk, and near the tRNA binding site of the peptidyltransferase center.</text>
</comment>
<dbReference type="GO" id="GO:0019843">
    <property type="term" value="F:rRNA binding"/>
    <property type="evidence" value="ECO:0007669"/>
    <property type="project" value="UniProtKB-UniRule"/>
</dbReference>
<dbReference type="FunFam" id="3.90.930.12:FF:000001">
    <property type="entry name" value="50S ribosomal protein L6"/>
    <property type="match status" value="1"/>
</dbReference>
<feature type="domain" description="Large ribosomal subunit protein uL6 alpha-beta" evidence="9">
    <location>
        <begin position="91"/>
        <end position="164"/>
    </location>
</feature>
<dbReference type="HAMAP" id="MF_01365_B">
    <property type="entry name" value="Ribosomal_uL6_B"/>
    <property type="match status" value="1"/>
</dbReference>
<dbReference type="InterPro" id="IPR000702">
    <property type="entry name" value="Ribosomal_uL6-like"/>
</dbReference>
<sequence>MSRIGKLPVALPQGVEAKVTGQTIEVKGPKGALTRTFHQAIKIIEEESSLRFEPREEGKDSWALWGLCRSLLFNMVQGVNEGYTKVLEINGVGYKAELAGQTLKLALGFSHPVEFEVPKDVAAQVDKAGRITLTSIDKELLGQTAATIRGFRPPEPYKGKGIKYADEEIRRKVGKAGVK</sequence>
<dbReference type="InterPro" id="IPR019906">
    <property type="entry name" value="Ribosomal_uL6_bac-type"/>
</dbReference>
<dbReference type="FunFam" id="3.90.930.12:FF:000002">
    <property type="entry name" value="50S ribosomal protein L6"/>
    <property type="match status" value="1"/>
</dbReference>
<reference evidence="10 11" key="1">
    <citation type="submission" date="2013-11" db="EMBL/GenBank/DDBJ databases">
        <title>Metagenomic analysis of a methanogenic consortium involved in long chain n-alkane degradation.</title>
        <authorList>
            <person name="Davidova I.A."/>
            <person name="Callaghan A.V."/>
            <person name="Wawrik B."/>
            <person name="Pruitt S."/>
            <person name="Marks C."/>
            <person name="Duncan K.E."/>
            <person name="Suflita J.M."/>
        </authorList>
    </citation>
    <scope>NUCLEOTIDE SEQUENCE [LARGE SCALE GENOMIC DNA]</scope>
    <source>
        <strain evidence="10 11">SPR</strain>
    </source>
</reference>
<evidence type="ECO:0000256" key="5">
    <source>
        <dbReference type="ARBA" id="ARBA00023274"/>
    </source>
</evidence>
<evidence type="ECO:0000256" key="1">
    <source>
        <dbReference type="ARBA" id="ARBA00009356"/>
    </source>
</evidence>
<dbReference type="OrthoDB" id="9805007at2"/>
<dbReference type="PATRIC" id="fig|1429043.3.peg.332"/>
<keyword evidence="2 6" id="KW-0699">rRNA-binding</keyword>
<dbReference type="GO" id="GO:0002181">
    <property type="term" value="P:cytoplasmic translation"/>
    <property type="evidence" value="ECO:0007669"/>
    <property type="project" value="TreeGrafter"/>
</dbReference>
<gene>
    <name evidence="6" type="primary">rplF</name>
    <name evidence="10" type="ORF">X474_01595</name>
</gene>
<dbReference type="GO" id="GO:0003735">
    <property type="term" value="F:structural constituent of ribosome"/>
    <property type="evidence" value="ECO:0007669"/>
    <property type="project" value="UniProtKB-UniRule"/>
</dbReference>
<dbReference type="STRING" id="1429043.X474_01595"/>
<dbReference type="InterPro" id="IPR002358">
    <property type="entry name" value="Ribosomal_uL6_CS"/>
</dbReference>
<evidence type="ECO:0000259" key="9">
    <source>
        <dbReference type="Pfam" id="PF00347"/>
    </source>
</evidence>
<keyword evidence="11" id="KW-1185">Reference proteome</keyword>
<keyword evidence="5 6" id="KW-0687">Ribonucleoprotein</keyword>
<dbReference type="PRINTS" id="PR00059">
    <property type="entry name" value="RIBOSOMALL6"/>
</dbReference>
<dbReference type="PANTHER" id="PTHR11655">
    <property type="entry name" value="60S/50S RIBOSOMAL PROTEIN L6/L9"/>
    <property type="match status" value="1"/>
</dbReference>
<dbReference type="InterPro" id="IPR020040">
    <property type="entry name" value="Ribosomal_uL6_a/b-dom"/>
</dbReference>
<name>A0A0D2I0E5_9BACT</name>
<proteinExistence type="inferred from homology"/>
<dbReference type="NCBIfam" id="TIGR03654">
    <property type="entry name" value="L6_bact"/>
    <property type="match status" value="1"/>
</dbReference>
<dbReference type="AlphaFoldDB" id="A0A0D2I0E5"/>
<keyword evidence="3 6" id="KW-0694">RNA-binding</keyword>
<dbReference type="PANTHER" id="PTHR11655:SF14">
    <property type="entry name" value="LARGE RIBOSOMAL SUBUNIT PROTEIN UL6M"/>
    <property type="match status" value="1"/>
</dbReference>
<comment type="similarity">
    <text evidence="1 6 7">Belongs to the universal ribosomal protein uL6 family.</text>
</comment>
<dbReference type="Pfam" id="PF00347">
    <property type="entry name" value="Ribosomal_L6"/>
    <property type="match status" value="2"/>
</dbReference>
<dbReference type="EMBL" id="AZAC01000001">
    <property type="protein sequence ID" value="KIX15968.1"/>
    <property type="molecule type" value="Genomic_DNA"/>
</dbReference>
<dbReference type="Proteomes" id="UP000032233">
    <property type="component" value="Unassembled WGS sequence"/>
</dbReference>
<evidence type="ECO:0000313" key="10">
    <source>
        <dbReference type="EMBL" id="KIX15968.1"/>
    </source>
</evidence>
<evidence type="ECO:0000256" key="3">
    <source>
        <dbReference type="ARBA" id="ARBA00022884"/>
    </source>
</evidence>
<dbReference type="SUPFAM" id="SSF56053">
    <property type="entry name" value="Ribosomal protein L6"/>
    <property type="match status" value="2"/>
</dbReference>
<evidence type="ECO:0000313" key="11">
    <source>
        <dbReference type="Proteomes" id="UP000032233"/>
    </source>
</evidence>